<dbReference type="AlphaFoldDB" id="A0A5N5H1C8"/>
<dbReference type="Proteomes" id="UP000327157">
    <property type="component" value="Chromosome 4"/>
</dbReference>
<comment type="caution">
    <text evidence="1">The sequence shown here is derived from an EMBL/GenBank/DDBJ whole genome shotgun (WGS) entry which is preliminary data.</text>
</comment>
<protein>
    <submittedName>
        <fullName evidence="1">Uncharacterized protein</fullName>
    </submittedName>
</protein>
<reference evidence="1 2" key="3">
    <citation type="submission" date="2019-11" db="EMBL/GenBank/DDBJ databases">
        <title>A de novo genome assembly of a pear dwarfing rootstock.</title>
        <authorList>
            <person name="Wang F."/>
            <person name="Wang J."/>
            <person name="Li S."/>
            <person name="Zhang Y."/>
            <person name="Fang M."/>
            <person name="Ma L."/>
            <person name="Zhao Y."/>
            <person name="Jiang S."/>
        </authorList>
    </citation>
    <scope>NUCLEOTIDE SEQUENCE [LARGE SCALE GENOMIC DNA]</scope>
    <source>
        <strain evidence="1">S2</strain>
        <tissue evidence="1">Leaf</tissue>
    </source>
</reference>
<evidence type="ECO:0000313" key="2">
    <source>
        <dbReference type="Proteomes" id="UP000327157"/>
    </source>
</evidence>
<keyword evidence="2" id="KW-1185">Reference proteome</keyword>
<reference evidence="1 2" key="1">
    <citation type="submission" date="2019-09" db="EMBL/GenBank/DDBJ databases">
        <authorList>
            <person name="Ou C."/>
        </authorList>
    </citation>
    <scope>NUCLEOTIDE SEQUENCE [LARGE SCALE GENOMIC DNA]</scope>
    <source>
        <strain evidence="1">S2</strain>
        <tissue evidence="1">Leaf</tissue>
    </source>
</reference>
<organism evidence="1 2">
    <name type="scientific">Pyrus ussuriensis x Pyrus communis</name>
    <dbReference type="NCBI Taxonomy" id="2448454"/>
    <lineage>
        <taxon>Eukaryota</taxon>
        <taxon>Viridiplantae</taxon>
        <taxon>Streptophyta</taxon>
        <taxon>Embryophyta</taxon>
        <taxon>Tracheophyta</taxon>
        <taxon>Spermatophyta</taxon>
        <taxon>Magnoliopsida</taxon>
        <taxon>eudicotyledons</taxon>
        <taxon>Gunneridae</taxon>
        <taxon>Pentapetalae</taxon>
        <taxon>rosids</taxon>
        <taxon>fabids</taxon>
        <taxon>Rosales</taxon>
        <taxon>Rosaceae</taxon>
        <taxon>Amygdaloideae</taxon>
        <taxon>Maleae</taxon>
        <taxon>Pyrus</taxon>
    </lineage>
</organism>
<dbReference type="EMBL" id="SMOL01000231">
    <property type="protein sequence ID" value="KAB2621679.1"/>
    <property type="molecule type" value="Genomic_DNA"/>
</dbReference>
<evidence type="ECO:0000313" key="1">
    <source>
        <dbReference type="EMBL" id="KAB2621679.1"/>
    </source>
</evidence>
<gene>
    <name evidence="1" type="ORF">D8674_023861</name>
</gene>
<accession>A0A5N5H1C8</accession>
<name>A0A5N5H1C8_9ROSA</name>
<reference evidence="2" key="2">
    <citation type="submission" date="2019-10" db="EMBL/GenBank/DDBJ databases">
        <title>A de novo genome assembly of a pear dwarfing rootstock.</title>
        <authorList>
            <person name="Wang F."/>
            <person name="Wang J."/>
            <person name="Li S."/>
            <person name="Zhang Y."/>
            <person name="Fang M."/>
            <person name="Ma L."/>
            <person name="Zhao Y."/>
            <person name="Jiang S."/>
        </authorList>
    </citation>
    <scope>NUCLEOTIDE SEQUENCE [LARGE SCALE GENOMIC DNA]</scope>
</reference>
<sequence length="81" mass="8999">MHRTHRPSINVVVELLKQGDGWLSIDLLGDIARATSVVVVVVRIILPPAEKHIGDLREVDDRTRTSLQGCTRGETLQDFQG</sequence>
<proteinExistence type="predicted"/>